<proteinExistence type="predicted"/>
<reference evidence="3 4" key="1">
    <citation type="submission" date="2016-07" db="EMBL/GenBank/DDBJ databases">
        <title>Pervasive Adenine N6-methylation of Active Genes in Fungi.</title>
        <authorList>
            <consortium name="DOE Joint Genome Institute"/>
            <person name="Mondo S.J."/>
            <person name="Dannebaum R.O."/>
            <person name="Kuo R.C."/>
            <person name="Labutti K."/>
            <person name="Haridas S."/>
            <person name="Kuo A."/>
            <person name="Salamov A."/>
            <person name="Ahrendt S.R."/>
            <person name="Lipzen A."/>
            <person name="Sullivan W."/>
            <person name="Andreopoulos W.B."/>
            <person name="Clum A."/>
            <person name="Lindquist E."/>
            <person name="Daum C."/>
            <person name="Ramamoorthy G.K."/>
            <person name="Gryganskyi A."/>
            <person name="Culley D."/>
            <person name="Magnuson J.K."/>
            <person name="James T.Y."/>
            <person name="O'Malley M.A."/>
            <person name="Stajich J.E."/>
            <person name="Spatafora J.W."/>
            <person name="Visel A."/>
            <person name="Grigoriev I.V."/>
        </authorList>
    </citation>
    <scope>NUCLEOTIDE SEQUENCE [LARGE SCALE GENOMIC DNA]</scope>
    <source>
        <strain evidence="3 4">PL171</strain>
    </source>
</reference>
<keyword evidence="1" id="KW-0175">Coiled coil</keyword>
<comment type="caution">
    <text evidence="3">The sequence shown here is derived from an EMBL/GenBank/DDBJ whole genome shotgun (WGS) entry which is preliminary data.</text>
</comment>
<protein>
    <submittedName>
        <fullName evidence="3">Uncharacterized protein</fullName>
    </submittedName>
</protein>
<dbReference type="SUPFAM" id="SSF57997">
    <property type="entry name" value="Tropomyosin"/>
    <property type="match status" value="1"/>
</dbReference>
<dbReference type="AlphaFoldDB" id="A0A1Y2H713"/>
<feature type="coiled-coil region" evidence="1">
    <location>
        <begin position="82"/>
        <end position="130"/>
    </location>
</feature>
<keyword evidence="4" id="KW-1185">Reference proteome</keyword>
<evidence type="ECO:0000256" key="1">
    <source>
        <dbReference type="SAM" id="Coils"/>
    </source>
</evidence>
<feature type="region of interest" description="Disordered" evidence="2">
    <location>
        <begin position="33"/>
        <end position="55"/>
    </location>
</feature>
<name>A0A1Y2H713_9FUNG</name>
<feature type="coiled-coil region" evidence="1">
    <location>
        <begin position="501"/>
        <end position="584"/>
    </location>
</feature>
<evidence type="ECO:0000256" key="2">
    <source>
        <dbReference type="SAM" id="MobiDB-lite"/>
    </source>
</evidence>
<dbReference type="OrthoDB" id="5583482at2759"/>
<evidence type="ECO:0000313" key="3">
    <source>
        <dbReference type="EMBL" id="ORZ30378.1"/>
    </source>
</evidence>
<feature type="coiled-coil region" evidence="1">
    <location>
        <begin position="316"/>
        <end position="462"/>
    </location>
</feature>
<accession>A0A1Y2H713</accession>
<feature type="compositionally biased region" description="Polar residues" evidence="2">
    <location>
        <begin position="215"/>
        <end position="227"/>
    </location>
</feature>
<dbReference type="EMBL" id="MCFL01000086">
    <property type="protein sequence ID" value="ORZ30378.1"/>
    <property type="molecule type" value="Genomic_DNA"/>
</dbReference>
<feature type="region of interest" description="Disordered" evidence="2">
    <location>
        <begin position="588"/>
        <end position="623"/>
    </location>
</feature>
<sequence>MFCTSQMMSRRQANFKEKMAKASADASNRMKVGAAPTAAPANPPSGIQSTSGTGAVASTISSSSVNVSVPAHHHHADDHERAVMLAEENRRLVDELDMLRDQQNQNVLLKESIQGMIHETEKLRNELKQRDELFKKAQHDLDARSKELQMREETYQLSQKNFEERLQLLEDSKRQADALIEKGRNELREKQAELDEARKLADRLAEATQAAEIVSNPTISDTTTVQPARTELEHGPSSISEESAPEQPIADGDGGMLDHETSLKSITTERDHLAAKIKEVQHSHAEQLEATTAAKTSLESQFAAVRSENAALLAQLASASATENELKAQIEQIRNEHSQGLSRIDALELELKQMLAQLESARMERAEAQASLSSVTAAKIKAEQQVEELQMSKKEALAQLETACKHRDEAASNLKAARRETEWVKSLLSAAEKAAKEEAEKAQQLQKQVDDLGKQLYTAKETVAKLESTEVELSSAHADLAVAQTELKTLRASDAQSRRTLRALEAESAEMTSKLQLLEAAKADAEQRCTAAETTRDDLQARLPLLETAAAQAMARADAAERTREDIEAQMRILEKKSNQQVRELQRELKRRGNGGGGVSPGGNDDIMGRGFHGGDVPPTPIAPPELVELRDRIQKLTDELESKSKLLRMYILRDHQAVLERTLAGAAKAASKGATTTGGGTAGFSIAALSSTSTMLKLDPSTLAQVNTTLQTLLEEQTLKSAQLQEDVARLSAMLTGGVQPGGRSEESARKARQRHAV</sequence>
<feature type="region of interest" description="Disordered" evidence="2">
    <location>
        <begin position="212"/>
        <end position="259"/>
    </location>
</feature>
<feature type="region of interest" description="Disordered" evidence="2">
    <location>
        <begin position="736"/>
        <end position="759"/>
    </location>
</feature>
<dbReference type="Proteomes" id="UP000193411">
    <property type="component" value="Unassembled WGS sequence"/>
</dbReference>
<gene>
    <name evidence="3" type="ORF">BCR44DRAFT_1488605</name>
</gene>
<organism evidence="3 4">
    <name type="scientific">Catenaria anguillulae PL171</name>
    <dbReference type="NCBI Taxonomy" id="765915"/>
    <lineage>
        <taxon>Eukaryota</taxon>
        <taxon>Fungi</taxon>
        <taxon>Fungi incertae sedis</taxon>
        <taxon>Blastocladiomycota</taxon>
        <taxon>Blastocladiomycetes</taxon>
        <taxon>Blastocladiales</taxon>
        <taxon>Catenariaceae</taxon>
        <taxon>Catenaria</taxon>
    </lineage>
</organism>
<dbReference type="PANTHER" id="PTHR45615">
    <property type="entry name" value="MYOSIN HEAVY CHAIN, NON-MUSCLE"/>
    <property type="match status" value="1"/>
</dbReference>
<dbReference type="PANTHER" id="PTHR45615:SF80">
    <property type="entry name" value="GRIP DOMAIN-CONTAINING PROTEIN"/>
    <property type="match status" value="1"/>
</dbReference>
<feature type="coiled-coil region" evidence="1">
    <location>
        <begin position="159"/>
        <end position="210"/>
    </location>
</feature>
<evidence type="ECO:0000313" key="4">
    <source>
        <dbReference type="Proteomes" id="UP000193411"/>
    </source>
</evidence>
<dbReference type="STRING" id="765915.A0A1Y2H713"/>